<feature type="transmembrane region" description="Helical" evidence="5">
    <location>
        <begin position="131"/>
        <end position="151"/>
    </location>
</feature>
<comment type="caution">
    <text evidence="7">The sequence shown here is derived from an EMBL/GenBank/DDBJ whole genome shotgun (WGS) entry which is preliminary data.</text>
</comment>
<keyword evidence="2 5" id="KW-0812">Transmembrane</keyword>
<feature type="transmembrane region" description="Helical" evidence="5">
    <location>
        <begin position="99"/>
        <end position="125"/>
    </location>
</feature>
<keyword evidence="8" id="KW-1185">Reference proteome</keyword>
<name>A0A2V2YGZ5_9BACL</name>
<dbReference type="InterPro" id="IPR006977">
    <property type="entry name" value="Yip1_dom"/>
</dbReference>
<evidence type="ECO:0000256" key="1">
    <source>
        <dbReference type="ARBA" id="ARBA00004141"/>
    </source>
</evidence>
<feature type="transmembrane region" description="Helical" evidence="5">
    <location>
        <begin position="163"/>
        <end position="187"/>
    </location>
</feature>
<reference evidence="7 8" key="1">
    <citation type="submission" date="2018-05" db="EMBL/GenBank/DDBJ databases">
        <title>Genomic Encyclopedia of Type Strains, Phase III (KMG-III): the genomes of soil and plant-associated and newly described type strains.</title>
        <authorList>
            <person name="Whitman W."/>
        </authorList>
    </citation>
    <scope>NUCLEOTIDE SEQUENCE [LARGE SCALE GENOMIC DNA]</scope>
    <source>
        <strain evidence="7 8">CECT 5696</strain>
    </source>
</reference>
<dbReference type="GO" id="GO:0016020">
    <property type="term" value="C:membrane"/>
    <property type="evidence" value="ECO:0007669"/>
    <property type="project" value="UniProtKB-SubCell"/>
</dbReference>
<dbReference type="OrthoDB" id="359441at2"/>
<evidence type="ECO:0000256" key="5">
    <source>
        <dbReference type="SAM" id="Phobius"/>
    </source>
</evidence>
<proteinExistence type="predicted"/>
<evidence type="ECO:0000259" key="6">
    <source>
        <dbReference type="Pfam" id="PF04893"/>
    </source>
</evidence>
<sequence>MIQTFQLMKQVLTHPFNFYNDIQEPKKIRWIDAIIVIVLAFLAKMISIVVTGYAFQTREAYEVSYMQELVWLVVPWLTWSIANWGVSAILDGEGKFKEVFVGSAFALVPYVIMIVPVTLLTNLLALDENSIYSFLVNVAIYWSAWLLLIKVKVLHDFEPWKVIWITILSIIGIAIIWFIGILLFGLMNQLINFLTELWQELNFRR</sequence>
<evidence type="ECO:0000256" key="4">
    <source>
        <dbReference type="ARBA" id="ARBA00023136"/>
    </source>
</evidence>
<evidence type="ECO:0000256" key="2">
    <source>
        <dbReference type="ARBA" id="ARBA00022692"/>
    </source>
</evidence>
<protein>
    <submittedName>
        <fullName evidence="7">Yip1-like protein</fullName>
    </submittedName>
</protein>
<keyword evidence="4 5" id="KW-0472">Membrane</keyword>
<dbReference type="Pfam" id="PF04893">
    <property type="entry name" value="Yip1"/>
    <property type="match status" value="1"/>
</dbReference>
<dbReference type="Proteomes" id="UP000246635">
    <property type="component" value="Unassembled WGS sequence"/>
</dbReference>
<evidence type="ECO:0000313" key="7">
    <source>
        <dbReference type="EMBL" id="PWV92096.1"/>
    </source>
</evidence>
<evidence type="ECO:0000313" key="8">
    <source>
        <dbReference type="Proteomes" id="UP000246635"/>
    </source>
</evidence>
<feature type="domain" description="Yip1" evidence="6">
    <location>
        <begin position="9"/>
        <end position="178"/>
    </location>
</feature>
<feature type="transmembrane region" description="Helical" evidence="5">
    <location>
        <begin position="70"/>
        <end position="90"/>
    </location>
</feature>
<dbReference type="AlphaFoldDB" id="A0A2V2YGZ5"/>
<organism evidence="7 8">
    <name type="scientific">Paenibacillus cellulosilyticus</name>
    <dbReference type="NCBI Taxonomy" id="375489"/>
    <lineage>
        <taxon>Bacteria</taxon>
        <taxon>Bacillati</taxon>
        <taxon>Bacillota</taxon>
        <taxon>Bacilli</taxon>
        <taxon>Bacillales</taxon>
        <taxon>Paenibacillaceae</taxon>
        <taxon>Paenibacillus</taxon>
    </lineage>
</organism>
<evidence type="ECO:0000256" key="3">
    <source>
        <dbReference type="ARBA" id="ARBA00022989"/>
    </source>
</evidence>
<comment type="subcellular location">
    <subcellularLocation>
        <location evidence="1">Membrane</location>
        <topology evidence="1">Multi-pass membrane protein</topology>
    </subcellularLocation>
</comment>
<accession>A0A2V2YGZ5</accession>
<feature type="transmembrane region" description="Helical" evidence="5">
    <location>
        <begin position="33"/>
        <end position="55"/>
    </location>
</feature>
<dbReference type="RefSeq" id="WP_110047112.1">
    <property type="nucleotide sequence ID" value="NZ_CP054612.1"/>
</dbReference>
<keyword evidence="3 5" id="KW-1133">Transmembrane helix</keyword>
<dbReference type="EMBL" id="QGTQ01000036">
    <property type="protein sequence ID" value="PWV92096.1"/>
    <property type="molecule type" value="Genomic_DNA"/>
</dbReference>
<gene>
    <name evidence="7" type="ORF">DFQ01_13642</name>
</gene>